<dbReference type="AlphaFoldDB" id="A0A6D2K1T2"/>
<evidence type="ECO:0000313" key="5">
    <source>
        <dbReference type="Proteomes" id="UP000467841"/>
    </source>
</evidence>
<dbReference type="InterPro" id="IPR023795">
    <property type="entry name" value="Serpin_CS"/>
</dbReference>
<dbReference type="SMART" id="SM00093">
    <property type="entry name" value="SERPIN"/>
    <property type="match status" value="1"/>
</dbReference>
<dbReference type="GO" id="GO:0004867">
    <property type="term" value="F:serine-type endopeptidase inhibitor activity"/>
    <property type="evidence" value="ECO:0007669"/>
    <property type="project" value="InterPro"/>
</dbReference>
<evidence type="ECO:0000256" key="2">
    <source>
        <dbReference type="RuleBase" id="RU000411"/>
    </source>
</evidence>
<dbReference type="InterPro" id="IPR000215">
    <property type="entry name" value="Serpin_fam"/>
</dbReference>
<accession>A0A6D2K1T2</accession>
<protein>
    <recommendedName>
        <fullName evidence="3">Serpin domain-containing protein</fullName>
    </recommendedName>
</protein>
<dbReference type="InterPro" id="IPR042185">
    <property type="entry name" value="Serpin_sf_2"/>
</dbReference>
<dbReference type="Gene3D" id="3.30.497.10">
    <property type="entry name" value="Antithrombin, subunit I, domain 2"/>
    <property type="match status" value="1"/>
</dbReference>
<dbReference type="CDD" id="cd02043">
    <property type="entry name" value="serpinP_plants"/>
    <property type="match status" value="1"/>
</dbReference>
<reference evidence="4" key="1">
    <citation type="submission" date="2020-01" db="EMBL/GenBank/DDBJ databases">
        <authorList>
            <person name="Mishra B."/>
        </authorList>
    </citation>
    <scope>NUCLEOTIDE SEQUENCE [LARGE SCALE GENOMIC DNA]</scope>
</reference>
<dbReference type="PANTHER" id="PTHR11461">
    <property type="entry name" value="SERINE PROTEASE INHIBITOR, SERPIN"/>
    <property type="match status" value="1"/>
</dbReference>
<sequence>MVMDVRESISLQNQVSLSFARHVISTVSKGSNVIFSPASINVVLSVIAAGSTGATKDQILSFLNFSSINSFSSDIISAVFADGSANGGPKLSAANGVWIDKSLSFKPSFKQLLDDSYKAASTQADFQTKVTFHFLSSTQADLWLILLMIAFMFDDLCCKSVEVIAEVNAWAERETNGLITEVLPQGSADCMTKLIFANALYFKGTWDEKFDESLTTDGDFHLLGGAKVTAPFMTSKKDQYVSAYDGFKVLRLPYSQGEDKRQFSMYFYLPDANNGLFGYFLKKFRNNNGLSYLLDKIVSTDGFLESHIPRRQVKVREFKIPKFKFSFGFEASDVLKGFGLTSPFDGLTEMVESPEMGKKLSVSSIFHKACIEVNEEGTEAAAASAGVTTLMYAPRKEKIIDFVADHPFLLVVKENTTGLVLFVGQVVDPLH</sequence>
<organism evidence="4 5">
    <name type="scientific">Microthlaspi erraticum</name>
    <dbReference type="NCBI Taxonomy" id="1685480"/>
    <lineage>
        <taxon>Eukaryota</taxon>
        <taxon>Viridiplantae</taxon>
        <taxon>Streptophyta</taxon>
        <taxon>Embryophyta</taxon>
        <taxon>Tracheophyta</taxon>
        <taxon>Spermatophyta</taxon>
        <taxon>Magnoliopsida</taxon>
        <taxon>eudicotyledons</taxon>
        <taxon>Gunneridae</taxon>
        <taxon>Pentapetalae</taxon>
        <taxon>rosids</taxon>
        <taxon>malvids</taxon>
        <taxon>Brassicales</taxon>
        <taxon>Brassicaceae</taxon>
        <taxon>Coluteocarpeae</taxon>
        <taxon>Microthlaspi</taxon>
    </lineage>
</organism>
<dbReference type="OrthoDB" id="1063785at2759"/>
<dbReference type="InterPro" id="IPR023796">
    <property type="entry name" value="Serpin_dom"/>
</dbReference>
<dbReference type="Pfam" id="PF00079">
    <property type="entry name" value="Serpin"/>
    <property type="match status" value="2"/>
</dbReference>
<keyword evidence="5" id="KW-1185">Reference proteome</keyword>
<dbReference type="GO" id="GO:0005615">
    <property type="term" value="C:extracellular space"/>
    <property type="evidence" value="ECO:0007669"/>
    <property type="project" value="InterPro"/>
</dbReference>
<dbReference type="EMBL" id="CACVBM020001385">
    <property type="protein sequence ID" value="CAA7048104.1"/>
    <property type="molecule type" value="Genomic_DNA"/>
</dbReference>
<comment type="similarity">
    <text evidence="1 2">Belongs to the serpin family.</text>
</comment>
<dbReference type="InterPro" id="IPR036186">
    <property type="entry name" value="Serpin_sf"/>
</dbReference>
<gene>
    <name evidence="4" type="ORF">MERR_LOCUS35339</name>
</gene>
<dbReference type="PROSITE" id="PS00284">
    <property type="entry name" value="SERPIN"/>
    <property type="match status" value="1"/>
</dbReference>
<evidence type="ECO:0000313" key="4">
    <source>
        <dbReference type="EMBL" id="CAA7048104.1"/>
    </source>
</evidence>
<feature type="domain" description="Serpin" evidence="3">
    <location>
        <begin position="17"/>
        <end position="429"/>
    </location>
</feature>
<dbReference type="Gene3D" id="6.20.40.10">
    <property type="match status" value="1"/>
</dbReference>
<comment type="caution">
    <text evidence="4">The sequence shown here is derived from an EMBL/GenBank/DDBJ whole genome shotgun (WGS) entry which is preliminary data.</text>
</comment>
<dbReference type="Proteomes" id="UP000467841">
    <property type="component" value="Unassembled WGS sequence"/>
</dbReference>
<proteinExistence type="inferred from homology"/>
<dbReference type="Gene3D" id="2.10.310.10">
    <property type="entry name" value="Serpins superfamily"/>
    <property type="match status" value="1"/>
</dbReference>
<evidence type="ECO:0000256" key="1">
    <source>
        <dbReference type="ARBA" id="ARBA00009500"/>
    </source>
</evidence>
<dbReference type="InterPro" id="IPR042178">
    <property type="entry name" value="Serpin_sf_1"/>
</dbReference>
<dbReference type="PANTHER" id="PTHR11461:SF211">
    <property type="entry name" value="GH10112P-RELATED"/>
    <property type="match status" value="1"/>
</dbReference>
<dbReference type="Gene3D" id="2.30.39.10">
    <property type="entry name" value="Alpha-1-antitrypsin, domain 1"/>
    <property type="match status" value="1"/>
</dbReference>
<evidence type="ECO:0000259" key="3">
    <source>
        <dbReference type="SMART" id="SM00093"/>
    </source>
</evidence>
<name>A0A6D2K1T2_9BRAS</name>
<dbReference type="SUPFAM" id="SSF56574">
    <property type="entry name" value="Serpins"/>
    <property type="match status" value="1"/>
</dbReference>